<keyword evidence="10" id="KW-1185">Reference proteome</keyword>
<comment type="caution">
    <text evidence="9">The sequence shown here is derived from an EMBL/GenBank/DDBJ whole genome shotgun (WGS) entry which is preliminary data.</text>
</comment>
<dbReference type="RefSeq" id="WP_345204948.1">
    <property type="nucleotide sequence ID" value="NZ_BAABGM010000012.1"/>
</dbReference>
<evidence type="ECO:0000256" key="1">
    <source>
        <dbReference type="ARBA" id="ARBA00000971"/>
    </source>
</evidence>
<proteinExistence type="inferred from homology"/>
<dbReference type="PROSITE" id="PS50059">
    <property type="entry name" value="FKBP_PPIASE"/>
    <property type="match status" value="2"/>
</dbReference>
<dbReference type="PANTHER" id="PTHR43811">
    <property type="entry name" value="FKBP-TYPE PEPTIDYL-PROLYL CIS-TRANS ISOMERASE FKPA"/>
    <property type="match status" value="1"/>
</dbReference>
<evidence type="ECO:0000256" key="3">
    <source>
        <dbReference type="ARBA" id="ARBA00023110"/>
    </source>
</evidence>
<comment type="catalytic activity">
    <reaction evidence="1 5 6">
        <text>[protein]-peptidylproline (omega=180) = [protein]-peptidylproline (omega=0)</text>
        <dbReference type="Rhea" id="RHEA:16237"/>
        <dbReference type="Rhea" id="RHEA-COMP:10747"/>
        <dbReference type="Rhea" id="RHEA-COMP:10748"/>
        <dbReference type="ChEBI" id="CHEBI:83833"/>
        <dbReference type="ChEBI" id="CHEBI:83834"/>
        <dbReference type="EC" id="5.2.1.8"/>
    </reaction>
</comment>
<evidence type="ECO:0000256" key="4">
    <source>
        <dbReference type="ARBA" id="ARBA00023235"/>
    </source>
</evidence>
<feature type="domain" description="PPIase FKBP-type" evidence="8">
    <location>
        <begin position="226"/>
        <end position="317"/>
    </location>
</feature>
<dbReference type="GO" id="GO:0016853">
    <property type="term" value="F:isomerase activity"/>
    <property type="evidence" value="ECO:0007669"/>
    <property type="project" value="UniProtKB-KW"/>
</dbReference>
<keyword evidence="7" id="KW-0732">Signal</keyword>
<keyword evidence="4 5" id="KW-0413">Isomerase</keyword>
<feature type="domain" description="PPIase FKBP-type" evidence="8">
    <location>
        <begin position="79"/>
        <end position="168"/>
    </location>
</feature>
<dbReference type="EC" id="5.2.1.8" evidence="6"/>
<comment type="similarity">
    <text evidence="2 6">Belongs to the FKBP-type PPIase family.</text>
</comment>
<dbReference type="Gene3D" id="3.10.50.40">
    <property type="match status" value="2"/>
</dbReference>
<dbReference type="Pfam" id="PF00254">
    <property type="entry name" value="FKBP_C"/>
    <property type="match status" value="2"/>
</dbReference>
<evidence type="ECO:0000259" key="8">
    <source>
        <dbReference type="PROSITE" id="PS50059"/>
    </source>
</evidence>
<dbReference type="InterPro" id="IPR046357">
    <property type="entry name" value="PPIase_dom_sf"/>
</dbReference>
<dbReference type="SUPFAM" id="SSF54534">
    <property type="entry name" value="FKBP-like"/>
    <property type="match status" value="2"/>
</dbReference>
<feature type="signal peptide" evidence="7">
    <location>
        <begin position="1"/>
        <end position="21"/>
    </location>
</feature>
<feature type="chain" id="PRO_5045636341" description="Peptidyl-prolyl cis-trans isomerase" evidence="7">
    <location>
        <begin position="22"/>
        <end position="317"/>
    </location>
</feature>
<keyword evidence="3 5" id="KW-0697">Rotamase</keyword>
<dbReference type="InterPro" id="IPR001179">
    <property type="entry name" value="PPIase_FKBP_dom"/>
</dbReference>
<dbReference type="PROSITE" id="PS51257">
    <property type="entry name" value="PROKAR_LIPOPROTEIN"/>
    <property type="match status" value="1"/>
</dbReference>
<evidence type="ECO:0000256" key="2">
    <source>
        <dbReference type="ARBA" id="ARBA00006577"/>
    </source>
</evidence>
<dbReference type="PANTHER" id="PTHR43811:SF19">
    <property type="entry name" value="39 KDA FK506-BINDING NUCLEAR PROTEIN"/>
    <property type="match status" value="1"/>
</dbReference>
<gene>
    <name evidence="9" type="ORF">GCM10023168_18550</name>
</gene>
<evidence type="ECO:0000256" key="5">
    <source>
        <dbReference type="PROSITE-ProRule" id="PRU00277"/>
    </source>
</evidence>
<dbReference type="EMBL" id="BAABGM010000012">
    <property type="protein sequence ID" value="GAA4405164.1"/>
    <property type="molecule type" value="Genomic_DNA"/>
</dbReference>
<accession>A0ABP8KE95</accession>
<reference evidence="10" key="1">
    <citation type="journal article" date="2019" name="Int. J. Syst. Evol. Microbiol.">
        <title>The Global Catalogue of Microorganisms (GCM) 10K type strain sequencing project: providing services to taxonomists for standard genome sequencing and annotation.</title>
        <authorList>
            <consortium name="The Broad Institute Genomics Platform"/>
            <consortium name="The Broad Institute Genome Sequencing Center for Infectious Disease"/>
            <person name="Wu L."/>
            <person name="Ma J."/>
        </authorList>
    </citation>
    <scope>NUCLEOTIDE SEQUENCE [LARGE SCALE GENOMIC DNA]</scope>
    <source>
        <strain evidence="10">JCM 17809</strain>
    </source>
</reference>
<organism evidence="9 10">
    <name type="scientific">Fodinibacter luteus</name>
    <dbReference type="NCBI Taxonomy" id="552064"/>
    <lineage>
        <taxon>Bacteria</taxon>
        <taxon>Bacillati</taxon>
        <taxon>Actinomycetota</taxon>
        <taxon>Actinomycetes</taxon>
        <taxon>Micrococcales</taxon>
        <taxon>Intrasporangiaceae</taxon>
        <taxon>Fodinibacter (ex Wang et al. 2009)</taxon>
    </lineage>
</organism>
<evidence type="ECO:0000313" key="9">
    <source>
        <dbReference type="EMBL" id="GAA4405164.1"/>
    </source>
</evidence>
<protein>
    <recommendedName>
        <fullName evidence="6">Peptidyl-prolyl cis-trans isomerase</fullName>
        <ecNumber evidence="6">5.2.1.8</ecNumber>
    </recommendedName>
</protein>
<name>A0ABP8KE95_9MICO</name>
<evidence type="ECO:0000256" key="7">
    <source>
        <dbReference type="SAM" id="SignalP"/>
    </source>
</evidence>
<evidence type="ECO:0000256" key="6">
    <source>
        <dbReference type="RuleBase" id="RU003915"/>
    </source>
</evidence>
<evidence type="ECO:0000313" key="10">
    <source>
        <dbReference type="Proteomes" id="UP001500945"/>
    </source>
</evidence>
<dbReference type="Proteomes" id="UP001500945">
    <property type="component" value="Unassembled WGS sequence"/>
</dbReference>
<sequence>MSRRLTTLLSATVLAPALVLSGCGEEEQSTPTSAALSAVTVEGSDPKTAPTVEVDAPVTVTKTESKVVTEGTGATVAEDDLVSIQTVIVNGRDGKVAVNTWDSGAVGLDLADERLFASFKSQLPGKKVGSRVLITSTPVDAFGDQGNPDLSMEKDDPVVFVVDLVSATKVLPAAEGTEVAPKKGLPTVTMNDGKPATITVPKGAKAPTKTVVQPLVEGTGATVEAGQTVRVAYTGALWKDGSVFDSSANRPEEPWFDFVVGEGQVIKGWDNGLEGQKVGSRVLLVIPPADGYGSAGSPPKIAGNDTLVFVVDILAAY</sequence>